<protein>
    <submittedName>
        <fullName evidence="5">Polysaccharide export protein</fullName>
    </submittedName>
</protein>
<dbReference type="RefSeq" id="WP_197703416.1">
    <property type="nucleotide sequence ID" value="NZ_AP014936.1"/>
</dbReference>
<evidence type="ECO:0000313" key="6">
    <source>
        <dbReference type="Proteomes" id="UP000218899"/>
    </source>
</evidence>
<sequence>MHTNNNSSARFVSAFVPVKRPSTILFALLAMVCAALSAAAQPPAPTTGGDYEIGPEDVLEISVWKEKDLQRQVLVRPDGWLTFPLVGNIQAAGKTAYQLEQEIRQRLRKYIPDPVVTVSIAKIQGLKIFVTGRVNKPGEYMVGRYVDVLQALTLAGGLTPFAKESQIKVLRREGNKEIVIPFDYSEVKRGRRLEQNIKLRAGDVIVVP</sequence>
<dbReference type="AlphaFoldDB" id="A0A1B4VBL2"/>
<dbReference type="KEGG" id="sva:SVA_1509"/>
<dbReference type="Proteomes" id="UP000218899">
    <property type="component" value="Chromosome"/>
</dbReference>
<feature type="domain" description="Polysaccharide export protein N-terminal" evidence="3">
    <location>
        <begin position="48"/>
        <end position="120"/>
    </location>
</feature>
<evidence type="ECO:0000256" key="1">
    <source>
        <dbReference type="ARBA" id="ARBA00022729"/>
    </source>
</evidence>
<feature type="chain" id="PRO_5008571357" evidence="2">
    <location>
        <begin position="41"/>
        <end position="208"/>
    </location>
</feature>
<dbReference type="InterPro" id="IPR003715">
    <property type="entry name" value="Poly_export_N"/>
</dbReference>
<dbReference type="Gene3D" id="3.10.560.10">
    <property type="entry name" value="Outer membrane lipoprotein wza domain like"/>
    <property type="match status" value="1"/>
</dbReference>
<evidence type="ECO:0000313" key="5">
    <source>
        <dbReference type="EMBL" id="BAU48071.1"/>
    </source>
</evidence>
<dbReference type="Pfam" id="PF10531">
    <property type="entry name" value="SLBB"/>
    <property type="match status" value="1"/>
</dbReference>
<gene>
    <name evidence="5" type="ORF">SVA_1509</name>
</gene>
<organism evidence="5 6">
    <name type="scientific">Sulfurifustis variabilis</name>
    <dbReference type="NCBI Taxonomy" id="1675686"/>
    <lineage>
        <taxon>Bacteria</taxon>
        <taxon>Pseudomonadati</taxon>
        <taxon>Pseudomonadota</taxon>
        <taxon>Gammaproteobacteria</taxon>
        <taxon>Acidiferrobacterales</taxon>
        <taxon>Acidiferrobacteraceae</taxon>
        <taxon>Sulfurifustis</taxon>
    </lineage>
</organism>
<dbReference type="InterPro" id="IPR049712">
    <property type="entry name" value="Poly_export"/>
</dbReference>
<proteinExistence type="predicted"/>
<dbReference type="InterPro" id="IPR019554">
    <property type="entry name" value="Soluble_ligand-bd"/>
</dbReference>
<feature type="signal peptide" evidence="2">
    <location>
        <begin position="1"/>
        <end position="40"/>
    </location>
</feature>
<evidence type="ECO:0000256" key="2">
    <source>
        <dbReference type="SAM" id="SignalP"/>
    </source>
</evidence>
<dbReference type="PANTHER" id="PTHR33619">
    <property type="entry name" value="POLYSACCHARIDE EXPORT PROTEIN GFCE-RELATED"/>
    <property type="match status" value="1"/>
</dbReference>
<keyword evidence="1 2" id="KW-0732">Signal</keyword>
<reference evidence="5 6" key="1">
    <citation type="submission" date="2015-08" db="EMBL/GenBank/DDBJ databases">
        <title>Complete genome sequence of Sulfurifustis variabilis.</title>
        <authorList>
            <person name="Miura A."/>
            <person name="Kojima H."/>
            <person name="Fukui M."/>
        </authorList>
    </citation>
    <scope>NUCLEOTIDE SEQUENCE [LARGE SCALE GENOMIC DNA]</scope>
    <source>
        <strain evidence="6">skN76</strain>
    </source>
</reference>
<name>A0A1B4VBL2_9GAMM</name>
<keyword evidence="6" id="KW-1185">Reference proteome</keyword>
<dbReference type="PANTHER" id="PTHR33619:SF3">
    <property type="entry name" value="POLYSACCHARIDE EXPORT PROTEIN GFCE-RELATED"/>
    <property type="match status" value="1"/>
</dbReference>
<evidence type="ECO:0000259" key="4">
    <source>
        <dbReference type="Pfam" id="PF10531"/>
    </source>
</evidence>
<feature type="domain" description="Soluble ligand binding" evidence="4">
    <location>
        <begin position="127"/>
        <end position="179"/>
    </location>
</feature>
<dbReference type="Pfam" id="PF02563">
    <property type="entry name" value="Poly_export"/>
    <property type="match status" value="1"/>
</dbReference>
<evidence type="ECO:0000259" key="3">
    <source>
        <dbReference type="Pfam" id="PF02563"/>
    </source>
</evidence>
<dbReference type="GO" id="GO:0015159">
    <property type="term" value="F:polysaccharide transmembrane transporter activity"/>
    <property type="evidence" value="ECO:0007669"/>
    <property type="project" value="InterPro"/>
</dbReference>
<dbReference type="EMBL" id="AP014936">
    <property type="protein sequence ID" value="BAU48071.1"/>
    <property type="molecule type" value="Genomic_DNA"/>
</dbReference>
<accession>A0A1B4VBL2</accession>